<dbReference type="STRING" id="237682.SAMN05421676_102360"/>
<evidence type="ECO:0000313" key="2">
    <source>
        <dbReference type="EMBL" id="SET02249.1"/>
    </source>
</evidence>
<gene>
    <name evidence="2" type="ORF">SAMN05421676_102360</name>
</gene>
<dbReference type="AlphaFoldDB" id="A0A1I0B6W4"/>
<evidence type="ECO:0000256" key="1">
    <source>
        <dbReference type="SAM" id="MobiDB-lite"/>
    </source>
</evidence>
<accession>A0A1I0B6W4</accession>
<evidence type="ECO:0000313" key="3">
    <source>
        <dbReference type="Proteomes" id="UP000199095"/>
    </source>
</evidence>
<dbReference type="Proteomes" id="UP000199095">
    <property type="component" value="Unassembled WGS sequence"/>
</dbReference>
<dbReference type="EMBL" id="FOHJ01000002">
    <property type="protein sequence ID" value="SET02249.1"/>
    <property type="molecule type" value="Genomic_DNA"/>
</dbReference>
<sequence length="115" mass="12912">MIDIEKEITQALTEYTSEVEEGLAEAQYEVAKDTVKELKRTSPVNTGAYKKGWNRKKTKTGQAVYNRKKPQLTHLLEKGHAKRGGGRVSGQKHIEPAEEKAIKEYEEKAEKVIGG</sequence>
<keyword evidence="3" id="KW-1185">Reference proteome</keyword>
<dbReference type="RefSeq" id="WP_093132262.1">
    <property type="nucleotide sequence ID" value="NZ_FOHJ01000002.1"/>
</dbReference>
<feature type="region of interest" description="Disordered" evidence="1">
    <location>
        <begin position="77"/>
        <end position="97"/>
    </location>
</feature>
<dbReference type="InterPro" id="IPR010064">
    <property type="entry name" value="HK97-gp10_tail"/>
</dbReference>
<protein>
    <submittedName>
        <fullName evidence="2">Uncharacterized protein</fullName>
    </submittedName>
</protein>
<proteinExistence type="predicted"/>
<organism evidence="2 3">
    <name type="scientific">Salinibacillus kushneri</name>
    <dbReference type="NCBI Taxonomy" id="237682"/>
    <lineage>
        <taxon>Bacteria</taxon>
        <taxon>Bacillati</taxon>
        <taxon>Bacillota</taxon>
        <taxon>Bacilli</taxon>
        <taxon>Bacillales</taxon>
        <taxon>Bacillaceae</taxon>
        <taxon>Salinibacillus</taxon>
    </lineage>
</organism>
<dbReference type="Pfam" id="PF04883">
    <property type="entry name" value="HK97-gp10_like"/>
    <property type="match status" value="1"/>
</dbReference>
<reference evidence="3" key="1">
    <citation type="submission" date="2016-10" db="EMBL/GenBank/DDBJ databases">
        <authorList>
            <person name="Varghese N."/>
            <person name="Submissions S."/>
        </authorList>
    </citation>
    <scope>NUCLEOTIDE SEQUENCE [LARGE SCALE GENOMIC DNA]</scope>
    <source>
        <strain evidence="3">CGMCC 1.3566</strain>
    </source>
</reference>
<dbReference type="OrthoDB" id="1696709at2"/>
<name>A0A1I0B6W4_9BACI</name>